<evidence type="ECO:0000313" key="2">
    <source>
        <dbReference type="Proteomes" id="UP001596083"/>
    </source>
</evidence>
<dbReference type="Pfam" id="PF01663">
    <property type="entry name" value="Phosphodiest"/>
    <property type="match status" value="1"/>
</dbReference>
<reference evidence="2" key="1">
    <citation type="journal article" date="2019" name="Int. J. Syst. Evol. Microbiol.">
        <title>The Global Catalogue of Microorganisms (GCM) 10K type strain sequencing project: providing services to taxonomists for standard genome sequencing and annotation.</title>
        <authorList>
            <consortium name="The Broad Institute Genomics Platform"/>
            <consortium name="The Broad Institute Genome Sequencing Center for Infectious Disease"/>
            <person name="Wu L."/>
            <person name="Ma J."/>
        </authorList>
    </citation>
    <scope>NUCLEOTIDE SEQUENCE [LARGE SCALE GENOMIC DNA]</scope>
    <source>
        <strain evidence="2">CGMCC 4.7304</strain>
    </source>
</reference>
<dbReference type="InterPro" id="IPR002591">
    <property type="entry name" value="Phosphodiest/P_Trfase"/>
</dbReference>
<evidence type="ECO:0000313" key="1">
    <source>
        <dbReference type="EMBL" id="MFC5719519.1"/>
    </source>
</evidence>
<dbReference type="Gene3D" id="3.40.720.10">
    <property type="entry name" value="Alkaline Phosphatase, subunit A"/>
    <property type="match status" value="1"/>
</dbReference>
<name>A0ABW0YSH8_9ACTN</name>
<gene>
    <name evidence="1" type="ORF">ACFP1Z_04870</name>
</gene>
<keyword evidence="2" id="KW-1185">Reference proteome</keyword>
<accession>A0ABW0YSH8</accession>
<comment type="caution">
    <text evidence="1">The sequence shown here is derived from an EMBL/GenBank/DDBJ whole genome shotgun (WGS) entry which is preliminary data.</text>
</comment>
<dbReference type="SUPFAM" id="SSF53649">
    <property type="entry name" value="Alkaline phosphatase-like"/>
    <property type="match status" value="1"/>
</dbReference>
<proteinExistence type="predicted"/>
<organism evidence="1 2">
    <name type="scientific">Streptomyces gamaensis</name>
    <dbReference type="NCBI Taxonomy" id="1763542"/>
    <lineage>
        <taxon>Bacteria</taxon>
        <taxon>Bacillati</taxon>
        <taxon>Actinomycetota</taxon>
        <taxon>Actinomycetes</taxon>
        <taxon>Kitasatosporales</taxon>
        <taxon>Streptomycetaceae</taxon>
        <taxon>Streptomyces</taxon>
    </lineage>
</organism>
<sequence length="460" mass="50638">MPRRRKVAVIGLDSATPQFMFDRFAADMPVFTRLREKSLWGPMRSVDPPITMPAWSCMMSGRTPGELGVYGFRDRAAHDYGPLAFATSHSIEVPRIWDEMTAAGRPSVVLGVPGTYPPSPINGAMVSCFLAPSTRAGYTSPPGLRDELEKITGGYALDVENFRSPELPRVAQQVFDMSEQRFDVARHLATTQDWDFLSFVDMGPDRLHHGFWKYCDPAHPRHEPGNPYQDLFRDYYRALDRHLGAFLECLPEQTAVLVVSDHGAQPMTGGFCINEWLRREGLLTLAQEVAGPTPMSKAKVDWRRTVAWAEGGYYGRVFLNVEGREPQGIVPAAEYEDTRARIAAALEALPDPEGRPMGTRALRPGELYPEVRGIAPDLLVYVGDLRWRALATLGLGQGLYTTENDTGPDHANHGDTGILALSGPGIGPGRAEGLSLYDVAPTLRELLGLPRDPAGRAPVC</sequence>
<dbReference type="RefSeq" id="WP_390314608.1">
    <property type="nucleotide sequence ID" value="NZ_JBHSPB010000002.1"/>
</dbReference>
<dbReference type="EMBL" id="JBHSPB010000002">
    <property type="protein sequence ID" value="MFC5719519.1"/>
    <property type="molecule type" value="Genomic_DNA"/>
</dbReference>
<protein>
    <submittedName>
        <fullName evidence="1">Alkaline phosphatase family protein</fullName>
    </submittedName>
</protein>
<dbReference type="Proteomes" id="UP001596083">
    <property type="component" value="Unassembled WGS sequence"/>
</dbReference>
<dbReference type="InterPro" id="IPR017850">
    <property type="entry name" value="Alkaline_phosphatase_core_sf"/>
</dbReference>